<evidence type="ECO:0000313" key="2">
    <source>
        <dbReference type="Proteomes" id="UP001056778"/>
    </source>
</evidence>
<organism evidence="1 2">
    <name type="scientific">Holotrichia oblita</name>
    <name type="common">Chafer beetle</name>
    <dbReference type="NCBI Taxonomy" id="644536"/>
    <lineage>
        <taxon>Eukaryota</taxon>
        <taxon>Metazoa</taxon>
        <taxon>Ecdysozoa</taxon>
        <taxon>Arthropoda</taxon>
        <taxon>Hexapoda</taxon>
        <taxon>Insecta</taxon>
        <taxon>Pterygota</taxon>
        <taxon>Neoptera</taxon>
        <taxon>Endopterygota</taxon>
        <taxon>Coleoptera</taxon>
        <taxon>Polyphaga</taxon>
        <taxon>Scarabaeiformia</taxon>
        <taxon>Scarabaeidae</taxon>
        <taxon>Melolonthinae</taxon>
        <taxon>Holotrichia</taxon>
    </lineage>
</organism>
<protein>
    <submittedName>
        <fullName evidence="1">Uncharacterized protein</fullName>
    </submittedName>
</protein>
<gene>
    <name evidence="1" type="ORF">MML48_4g00016966</name>
</gene>
<comment type="caution">
    <text evidence="1">The sequence shown here is derived from an EMBL/GenBank/DDBJ whole genome shotgun (WGS) entry which is preliminary data.</text>
</comment>
<sequence length="129" mass="14109">MSSKENSEVAVEKIDNDKGAGDAKCELKGTKRAAEDKTEDVKKAKKEENGANSEGEELDEEEEEGVEGEEDDDEEDIPEGDEEELEGEGKALIKFGGEFLEGNDTLLFTEDDEEDVEGEEAADEEDDDA</sequence>
<evidence type="ECO:0000313" key="1">
    <source>
        <dbReference type="EMBL" id="KAI4463644.1"/>
    </source>
</evidence>
<proteinExistence type="predicted"/>
<keyword evidence="2" id="KW-1185">Reference proteome</keyword>
<dbReference type="Proteomes" id="UP001056778">
    <property type="component" value="Chromosome 4"/>
</dbReference>
<name>A0ACB9TA68_HOLOL</name>
<dbReference type="EMBL" id="CM043018">
    <property type="protein sequence ID" value="KAI4463644.1"/>
    <property type="molecule type" value="Genomic_DNA"/>
</dbReference>
<reference evidence="1" key="1">
    <citation type="submission" date="2022-04" db="EMBL/GenBank/DDBJ databases">
        <title>Chromosome-scale genome assembly of Holotrichia oblita Faldermann.</title>
        <authorList>
            <person name="Rongchong L."/>
        </authorList>
    </citation>
    <scope>NUCLEOTIDE SEQUENCE</scope>
    <source>
        <strain evidence="1">81SQS9</strain>
    </source>
</reference>
<accession>A0ACB9TA68</accession>